<feature type="transmembrane region" description="Helical" evidence="7">
    <location>
        <begin position="39"/>
        <end position="60"/>
    </location>
</feature>
<keyword evidence="3 7" id="KW-1133">Transmembrane helix</keyword>
<name>N0DZL6_9MICO</name>
<reference evidence="9 10" key="1">
    <citation type="journal article" date="2013" name="ISME J.">
        <title>A metabolic model for members of the genus Tetrasphaera involved in enhanced biological phosphorus removal.</title>
        <authorList>
            <person name="Kristiansen R."/>
            <person name="Nguyen H.T.T."/>
            <person name="Saunders A.M."/>
            <person name="Nielsen J.L."/>
            <person name="Wimmer R."/>
            <person name="Le V.Q."/>
            <person name="McIlroy S.J."/>
            <person name="Petrovski S."/>
            <person name="Seviour R.J."/>
            <person name="Calteau A."/>
            <person name="Nielsen K.L."/>
            <person name="Nielsen P.H."/>
        </authorList>
    </citation>
    <scope>NUCLEOTIDE SEQUENCE [LARGE SCALE GENOMIC DNA]</scope>
    <source>
        <strain evidence="9 10">Lp2</strain>
    </source>
</reference>
<comment type="function">
    <text evidence="7">Functions as a peptidoglycan terminase that cleaves nascent peptidoglycan strands endolytically to terminate their elongation.</text>
</comment>
<dbReference type="EC" id="4.2.2.29" evidence="7"/>
<evidence type="ECO:0000256" key="8">
    <source>
        <dbReference type="SAM" id="MobiDB-lite"/>
    </source>
</evidence>
<dbReference type="GO" id="GO:0008932">
    <property type="term" value="F:lytic endotransglycosylase activity"/>
    <property type="evidence" value="ECO:0007669"/>
    <property type="project" value="UniProtKB-UniRule"/>
</dbReference>
<evidence type="ECO:0000256" key="6">
    <source>
        <dbReference type="ARBA" id="ARBA00023316"/>
    </source>
</evidence>
<dbReference type="AlphaFoldDB" id="N0DZL6"/>
<evidence type="ECO:0000256" key="3">
    <source>
        <dbReference type="ARBA" id="ARBA00022989"/>
    </source>
</evidence>
<sequence>MSDPLDRAIFGDDRGAEAISRRQRRRAPRPPAKRTGRKVVVVFVALALVTGAGVAAFTVLKPLISKITGVGGVNEDMDFTGPGEGEVKIAVAQGQTGDDIATTLRDNGVTKTRTAYLEAAKGDPAAASRIQPGTYTLKKGMRGVDAFKVISNPANVVRNAVTLPEGLWASETFARLSSFSGIPVADYEAAAKDAAAIGLPAAAGGNVEGWLSPTTYEFPENSTATQQLAIMVKRTVDELARANVAPDEQQRILTLASIVEGEVNAGTDRGKVARVIENRLDNPTGPTVGFLQMDSTRNFAIQKRGNLSAADVAKSKESPFDTYAHKGLPPGPINSPSEASIVAAANPTPGNWYYFVTVNFDTGETLFAETLAEQEQNIAKWKQWCKDNPGKCEAG</sequence>
<dbReference type="Pfam" id="PF02618">
    <property type="entry name" value="YceG"/>
    <property type="match status" value="1"/>
</dbReference>
<proteinExistence type="inferred from homology"/>
<feature type="region of interest" description="Disordered" evidence="8">
    <location>
        <begin position="12"/>
        <end position="33"/>
    </location>
</feature>
<keyword evidence="4 7" id="KW-0472">Membrane</keyword>
<comment type="subcellular location">
    <subcellularLocation>
        <location evidence="7">Cell membrane</location>
        <topology evidence="7">Single-pass membrane protein</topology>
    </subcellularLocation>
</comment>
<evidence type="ECO:0000256" key="1">
    <source>
        <dbReference type="ARBA" id="ARBA00022475"/>
    </source>
</evidence>
<comment type="catalytic activity">
    <reaction evidence="7">
        <text>a peptidoglycan chain = a peptidoglycan chain with N-acetyl-1,6-anhydromuramyl-[peptide] at the reducing end + a peptidoglycan chain with N-acetylglucosamine at the non-reducing end.</text>
        <dbReference type="EC" id="4.2.2.29"/>
    </reaction>
</comment>
<keyword evidence="2 7" id="KW-0812">Transmembrane</keyword>
<organism evidence="9 10">
    <name type="scientific">Phycicoccus elongatus Lp2</name>
    <dbReference type="NCBI Taxonomy" id="1193181"/>
    <lineage>
        <taxon>Bacteria</taxon>
        <taxon>Bacillati</taxon>
        <taxon>Actinomycetota</taxon>
        <taxon>Actinomycetes</taxon>
        <taxon>Micrococcales</taxon>
        <taxon>Intrasporangiaceae</taxon>
        <taxon>Phycicoccus</taxon>
    </lineage>
</organism>
<evidence type="ECO:0000256" key="5">
    <source>
        <dbReference type="ARBA" id="ARBA00023239"/>
    </source>
</evidence>
<keyword evidence="6 7" id="KW-0961">Cell wall biogenesis/degradation</keyword>
<dbReference type="OrthoDB" id="9814591at2"/>
<dbReference type="NCBIfam" id="TIGR00247">
    <property type="entry name" value="endolytic transglycosylase MltG"/>
    <property type="match status" value="1"/>
</dbReference>
<feature type="compositionally biased region" description="Basic residues" evidence="8">
    <location>
        <begin position="21"/>
        <end position="33"/>
    </location>
</feature>
<dbReference type="GO" id="GO:0005886">
    <property type="term" value="C:plasma membrane"/>
    <property type="evidence" value="ECO:0007669"/>
    <property type="project" value="UniProtKB-SubCell"/>
</dbReference>
<protein>
    <recommendedName>
        <fullName evidence="7">Endolytic murein transglycosylase</fullName>
        <ecNumber evidence="7">4.2.2.29</ecNumber>
    </recommendedName>
    <alternativeName>
        <fullName evidence="7">Peptidoglycan lytic transglycosylase</fullName>
    </alternativeName>
    <alternativeName>
        <fullName evidence="7">Peptidoglycan polymerization terminase</fullName>
    </alternativeName>
</protein>
<dbReference type="RefSeq" id="WP_010849944.1">
    <property type="nucleotide sequence ID" value="NZ_HF570956.1"/>
</dbReference>
<dbReference type="STRING" id="1193181.BN10_500024"/>
<comment type="similarity">
    <text evidence="7">Belongs to the transglycosylase MltG family.</text>
</comment>
<accession>N0DZL6</accession>
<dbReference type="GO" id="GO:0009252">
    <property type="term" value="P:peptidoglycan biosynthetic process"/>
    <property type="evidence" value="ECO:0007669"/>
    <property type="project" value="UniProtKB-UniRule"/>
</dbReference>
<evidence type="ECO:0000313" key="10">
    <source>
        <dbReference type="Proteomes" id="UP000013167"/>
    </source>
</evidence>
<keyword evidence="5 7" id="KW-0456">Lyase</keyword>
<keyword evidence="10" id="KW-1185">Reference proteome</keyword>
<dbReference type="Proteomes" id="UP000013167">
    <property type="component" value="Unassembled WGS sequence"/>
</dbReference>
<comment type="caution">
    <text evidence="9">The sequence shown here is derived from an EMBL/GenBank/DDBJ whole genome shotgun (WGS) entry which is preliminary data.</text>
</comment>
<dbReference type="PANTHER" id="PTHR30518:SF2">
    <property type="entry name" value="ENDOLYTIC MUREIN TRANSGLYCOSYLASE"/>
    <property type="match status" value="1"/>
</dbReference>
<evidence type="ECO:0000256" key="7">
    <source>
        <dbReference type="HAMAP-Rule" id="MF_02065"/>
    </source>
</evidence>
<dbReference type="InterPro" id="IPR003770">
    <property type="entry name" value="MLTG-like"/>
</dbReference>
<dbReference type="HAMAP" id="MF_02065">
    <property type="entry name" value="MltG"/>
    <property type="match status" value="1"/>
</dbReference>
<dbReference type="EMBL" id="CAIZ01000120">
    <property type="protein sequence ID" value="CCH70088.1"/>
    <property type="molecule type" value="Genomic_DNA"/>
</dbReference>
<evidence type="ECO:0000256" key="4">
    <source>
        <dbReference type="ARBA" id="ARBA00023136"/>
    </source>
</evidence>
<dbReference type="GO" id="GO:0071555">
    <property type="term" value="P:cell wall organization"/>
    <property type="evidence" value="ECO:0007669"/>
    <property type="project" value="UniProtKB-KW"/>
</dbReference>
<keyword evidence="1 7" id="KW-1003">Cell membrane</keyword>
<evidence type="ECO:0000256" key="2">
    <source>
        <dbReference type="ARBA" id="ARBA00022692"/>
    </source>
</evidence>
<evidence type="ECO:0000313" key="9">
    <source>
        <dbReference type="EMBL" id="CCH70088.1"/>
    </source>
</evidence>
<dbReference type="PANTHER" id="PTHR30518">
    <property type="entry name" value="ENDOLYTIC MUREIN TRANSGLYCOSYLASE"/>
    <property type="match status" value="1"/>
</dbReference>
<dbReference type="Gene3D" id="3.30.1490.480">
    <property type="entry name" value="Endolytic murein transglycosylase"/>
    <property type="match status" value="1"/>
</dbReference>
<feature type="site" description="Important for catalytic activity" evidence="7">
    <location>
        <position position="262"/>
    </location>
</feature>
<dbReference type="eggNOG" id="COG1559">
    <property type="taxonomic scope" value="Bacteria"/>
</dbReference>
<gene>
    <name evidence="7" type="primary">mltG</name>
    <name evidence="9" type="ORF">BN10_500024</name>
</gene>
<dbReference type="HOGENOM" id="CLU_025574_4_0_11"/>